<proteinExistence type="predicted"/>
<dbReference type="AlphaFoldDB" id="A0A0L6V427"/>
<evidence type="ECO:0000313" key="1">
    <source>
        <dbReference type="EMBL" id="KNZ54875.1"/>
    </source>
</evidence>
<name>A0A0L6V427_9BASI</name>
<dbReference type="EMBL" id="LAVV01007752">
    <property type="protein sequence ID" value="KNZ54875.1"/>
    <property type="molecule type" value="Genomic_DNA"/>
</dbReference>
<reference evidence="1 2" key="1">
    <citation type="submission" date="2015-08" db="EMBL/GenBank/DDBJ databases">
        <title>Next Generation Sequencing and Analysis of the Genome of Puccinia sorghi L Schw, the Causal Agent of Maize Common Rust.</title>
        <authorList>
            <person name="Rochi L."/>
            <person name="Burguener G."/>
            <person name="Darino M."/>
            <person name="Turjanski A."/>
            <person name="Kreff E."/>
            <person name="Dieguez M.J."/>
            <person name="Sacco F."/>
        </authorList>
    </citation>
    <scope>NUCLEOTIDE SEQUENCE [LARGE SCALE GENOMIC DNA]</scope>
    <source>
        <strain evidence="1 2">RO10H11247</strain>
    </source>
</reference>
<sequence>MSRQTKGKEIIMRKDCTVSVDRVKKAAILKSKTLCREHGNHSGLAMVMSLDYTRKSTLFQITENRRRYYLSTSVIDLWVKIWPLTNSAALLIREEAGSALDARGPCIAANWLSSPHQLESWSLNELGGPHLRPNEPNPILASICAHEEFKGQEPLLRLQVGIPLDRASSSGLQTSTSNRHMAECGHEAAACPLGQISRNKKIHSRGNHKLHKASLAIKWFTGPPIEKVALLPPATTKENLC</sequence>
<accession>A0A0L6V427</accession>
<comment type="caution">
    <text evidence="1">The sequence shown here is derived from an EMBL/GenBank/DDBJ whole genome shotgun (WGS) entry which is preliminary data.</text>
</comment>
<organism evidence="1 2">
    <name type="scientific">Puccinia sorghi</name>
    <dbReference type="NCBI Taxonomy" id="27349"/>
    <lineage>
        <taxon>Eukaryota</taxon>
        <taxon>Fungi</taxon>
        <taxon>Dikarya</taxon>
        <taxon>Basidiomycota</taxon>
        <taxon>Pucciniomycotina</taxon>
        <taxon>Pucciniomycetes</taxon>
        <taxon>Pucciniales</taxon>
        <taxon>Pucciniaceae</taxon>
        <taxon>Puccinia</taxon>
    </lineage>
</organism>
<dbReference type="Proteomes" id="UP000037035">
    <property type="component" value="Unassembled WGS sequence"/>
</dbReference>
<protein>
    <submittedName>
        <fullName evidence="1">Uncharacterized protein</fullName>
    </submittedName>
</protein>
<evidence type="ECO:0000313" key="2">
    <source>
        <dbReference type="Proteomes" id="UP000037035"/>
    </source>
</evidence>
<gene>
    <name evidence="1" type="ORF">VP01_2825g2</name>
</gene>
<keyword evidence="2" id="KW-1185">Reference proteome</keyword>
<dbReference type="VEuPathDB" id="FungiDB:VP01_2825g2"/>